<evidence type="ECO:0000259" key="1">
    <source>
        <dbReference type="Pfam" id="PF24457"/>
    </source>
</evidence>
<evidence type="ECO:0000313" key="3">
    <source>
        <dbReference type="Proteomes" id="UP000028659"/>
    </source>
</evidence>
<dbReference type="GeneID" id="23680187"/>
<organism evidence="2 3">
    <name type="scientific">Mycobacterium phage Sparky</name>
    <dbReference type="NCBI Taxonomy" id="1527493"/>
    <lineage>
        <taxon>Viruses</taxon>
        <taxon>Duplodnaviria</taxon>
        <taxon>Heunggongvirae</taxon>
        <taxon>Uroviricota</taxon>
        <taxon>Caudoviricetes</taxon>
        <taxon>Sparkyvirus</taxon>
        <taxon>Sparkyvirus sparky</taxon>
    </lineage>
</organism>
<protein>
    <recommendedName>
        <fullName evidence="1">DUF7572 domain-containing protein</fullName>
    </recommendedName>
</protein>
<accession>A0A076G972</accession>
<gene>
    <name evidence="2" type="primary">20</name>
    <name evidence="2" type="ORF">PBI_SPARKY_20</name>
</gene>
<dbReference type="Proteomes" id="UP000028659">
    <property type="component" value="Genome"/>
</dbReference>
<dbReference type="KEGG" id="vg:23680187"/>
<reference evidence="2 3" key="1">
    <citation type="submission" date="2014-07" db="EMBL/GenBank/DDBJ databases">
        <authorList>
            <person name="Simmons-Yager K."/>
            <person name="Taylor B.J."/>
            <person name="Thorniley A.J."/>
            <person name="Dasenko M.A."/>
            <person name="Denver D.R."/>
            <person name="Garcia-Ruiz H."/>
            <person name="Hoyer J.S."/>
            <person name="Jogdeo S."/>
            <person name="Sullivan C.M."/>
            <person name="Peterson M.R."/>
            <person name="Rowley E.R."/>
            <person name="Schnitzler C.E."/>
            <person name="Vining K.J."/>
            <person name="Almabruk K.H."/>
            <person name="Banawas S."/>
            <person name="Beatty C."/>
            <person name="Bullock C.J."/>
            <person name="Cappellazzi J.E."/>
            <person name="Chagani S.E."/>
            <person name="Chatterjee P."/>
            <person name="Cram E.D."/>
            <person name="Elorriaga M.E.S.T.E.F.A."/>
            <person name="Esser M."/>
            <person name="Fellows E.J."/>
            <person name="Garcia G.R."/>
            <person name="Gullaba J.M."/>
            <person name="Kinsley M.A."/>
            <person name="Luo F."/>
            <person name="Mcginnis M."/>
            <person name="Paquette C.E."/>
            <person name="Reddekopp R.L."/>
            <person name="Rosen K.L."/>
            <person name="Sahlfeld L.M."/>
            <person name="Vondras A.M."/>
            <person name="Wang J.X."/>
            <person name="Weiss E.S."/>
            <person name="Wernick R."/>
            <person name="Abuelizz H.A."/>
            <person name="Amaro Y."/>
            <person name="Archer C.L."/>
            <person name="Basu A."/>
            <person name="Bellinger M.R."/>
            <person name="Johnson S.F."/>
            <person name="Kitchen S.A."/>
            <person name="Li M."/>
            <person name="Morey-Castro K.E."/>
            <person name="Lavalleur H.J."/>
            <person name="Rangel L.J."/>
            <person name="Ree J.F."/>
            <person name="Shay S.D."/>
            <person name="Sheng Y."/>
            <person name="Smyth J.C."/>
            <person name="Stamm E.A."/>
            <person name="Taylor C.R."/>
            <person name="Vining O.B."/>
            <person name="Wanzeck K.M."/>
            <person name="Watson G."/>
            <person name="Bruck A.J."/>
            <person name="Anders K.R."/>
            <person name="Braun M.A."/>
            <person name="Delesalle V.A."/>
            <person name="Hughes L.E."/>
            <person name="Ware V.C."/>
            <person name="Bradley K.W."/>
            <person name="Barker L.P."/>
            <person name="Asai D.J."/>
            <person name="Bowman C.A."/>
            <person name="Russell D.A."/>
            <person name="Pope W.H."/>
            <person name="Jacobs-Sera D."/>
            <person name="Hendrix R.W."/>
            <person name="Hatfull G.F."/>
        </authorList>
    </citation>
    <scope>NUCLEOTIDE SEQUENCE [LARGE SCALE GENOMIC DNA]</scope>
</reference>
<dbReference type="OrthoDB" id="19605at10239"/>
<dbReference type="RefSeq" id="YP_009125403.1">
    <property type="nucleotide sequence ID" value="NC_026597.1"/>
</dbReference>
<dbReference type="Pfam" id="PF24457">
    <property type="entry name" value="DUF7572"/>
    <property type="match status" value="1"/>
</dbReference>
<proteinExistence type="predicted"/>
<evidence type="ECO:0000313" key="2">
    <source>
        <dbReference type="EMBL" id="AII28168.1"/>
    </source>
</evidence>
<dbReference type="InterPro" id="IPR055994">
    <property type="entry name" value="DUF7572"/>
</dbReference>
<sequence>MAYAELLDTDMSTWCPITLHYKVTDGDQVSYLAVTRVSFVTATGRVEAFACDETGLATSLAPVWAIDGDVGHNDALVAAGYTVS</sequence>
<keyword evidence="3" id="KW-1185">Reference proteome</keyword>
<feature type="domain" description="DUF7572" evidence="1">
    <location>
        <begin position="3"/>
        <end position="82"/>
    </location>
</feature>
<dbReference type="EMBL" id="KM083128">
    <property type="protein sequence ID" value="AII28168.1"/>
    <property type="molecule type" value="Genomic_DNA"/>
</dbReference>
<name>A0A076G972_9CAUD</name>